<feature type="transmembrane region" description="Helical" evidence="8">
    <location>
        <begin position="180"/>
        <end position="197"/>
    </location>
</feature>
<dbReference type="GO" id="GO:0005886">
    <property type="term" value="C:plasma membrane"/>
    <property type="evidence" value="ECO:0007669"/>
    <property type="project" value="UniProtKB-SubCell"/>
</dbReference>
<comment type="subcellular location">
    <subcellularLocation>
        <location evidence="1">Cell membrane</location>
        <topology evidence="1">Multi-pass membrane protein</topology>
    </subcellularLocation>
</comment>
<keyword evidence="4 10" id="KW-0808">Transferase</keyword>
<reference evidence="10 11" key="1">
    <citation type="journal article" date="2020" name="Biotechnol. Biofuels">
        <title>New insights from the biogas microbiome by comprehensive genome-resolved metagenomics of nearly 1600 species originating from multiple anaerobic digesters.</title>
        <authorList>
            <person name="Campanaro S."/>
            <person name="Treu L."/>
            <person name="Rodriguez-R L.M."/>
            <person name="Kovalovszki A."/>
            <person name="Ziels R.M."/>
            <person name="Maus I."/>
            <person name="Zhu X."/>
            <person name="Kougias P.G."/>
            <person name="Basile A."/>
            <person name="Luo G."/>
            <person name="Schluter A."/>
            <person name="Konstantinidis K.T."/>
            <person name="Angelidaki I."/>
        </authorList>
    </citation>
    <scope>NUCLEOTIDE SEQUENCE [LARGE SCALE GENOMIC DNA]</scope>
    <source>
        <strain evidence="10">AS27yjCOA_65</strain>
    </source>
</reference>
<keyword evidence="7 8" id="KW-0472">Membrane</keyword>
<keyword evidence="3" id="KW-0328">Glycosyltransferase</keyword>
<keyword evidence="5 8" id="KW-0812">Transmembrane</keyword>
<dbReference type="PANTHER" id="PTHR33908:SF11">
    <property type="entry name" value="MEMBRANE PROTEIN"/>
    <property type="match status" value="1"/>
</dbReference>
<feature type="transmembrane region" description="Helical" evidence="8">
    <location>
        <begin position="407"/>
        <end position="425"/>
    </location>
</feature>
<feature type="transmembrane region" description="Helical" evidence="8">
    <location>
        <begin position="155"/>
        <end position="174"/>
    </location>
</feature>
<dbReference type="EMBL" id="JAAZON010000384">
    <property type="protein sequence ID" value="NMC63217.1"/>
    <property type="molecule type" value="Genomic_DNA"/>
</dbReference>
<evidence type="ECO:0000256" key="8">
    <source>
        <dbReference type="SAM" id="Phobius"/>
    </source>
</evidence>
<keyword evidence="6 8" id="KW-1133">Transmembrane helix</keyword>
<protein>
    <submittedName>
        <fullName evidence="10">Glycosyltransferase family 39 protein</fullName>
    </submittedName>
</protein>
<dbReference type="Pfam" id="PF13231">
    <property type="entry name" value="PMT_2"/>
    <property type="match status" value="1"/>
</dbReference>
<evidence type="ECO:0000256" key="3">
    <source>
        <dbReference type="ARBA" id="ARBA00022676"/>
    </source>
</evidence>
<feature type="transmembrane region" description="Helical" evidence="8">
    <location>
        <begin position="21"/>
        <end position="41"/>
    </location>
</feature>
<comment type="caution">
    <text evidence="10">The sequence shown here is derived from an EMBL/GenBank/DDBJ whole genome shotgun (WGS) entry which is preliminary data.</text>
</comment>
<gene>
    <name evidence="10" type="ORF">GYA55_08610</name>
</gene>
<evidence type="ECO:0000256" key="1">
    <source>
        <dbReference type="ARBA" id="ARBA00004651"/>
    </source>
</evidence>
<evidence type="ECO:0000313" key="11">
    <source>
        <dbReference type="Proteomes" id="UP000524246"/>
    </source>
</evidence>
<organism evidence="10 11">
    <name type="scientific">SAR324 cluster bacterium</name>
    <dbReference type="NCBI Taxonomy" id="2024889"/>
    <lineage>
        <taxon>Bacteria</taxon>
        <taxon>Deltaproteobacteria</taxon>
        <taxon>SAR324 cluster</taxon>
    </lineage>
</organism>
<sequence length="558" mass="63128">MKDYLCNGFKVFYKDTLVPSIIKNNCLLFIVLGIFVVYTVATLKTTAPTSDELPHLASGYVTLKFNNKSLNIEHPPLVKILAAAPLLLRITPPAQWARKNWSTENEWEFGREFLYHNGTEALTTLNIARLPMLVFGVVLCLACYCWSYELFGKRGAVFSVFLCAFCPNILAHTRLITTDVPLASLGVLSAFLLFRFLRKSSFLAALSLGVSLGCMLSVKYSAIVLLGGMLVAGLMALFFVKQGIDQRLLKPLYTLRLLFIVSLAAGLVFSAVYGTLFFWPAYYQGLKSVGFNHNPDFLFYFLGNFKKGGFDWYFPGAFIFKSSRGLLLALCFLLVLGVFSLWKKKLEFSPTLRLFLLIGIFAPLSYFIFICMYAPNIGYRYIIPATSFLFVLCGGLPHILESYRWGRVFLVFIVVFHLQSAIRAFPDPISYFNGIAGCSGIKGIECLDDSNIDWGQNLMQLAKAVPEGQELTILYFGSAELDAYFSKWRLMQKPEMLKPEKTLYALSIHGLNRWNSLYSKPNGVDWFRDFKPKEIIGNTYYIYDFREPGPELAQEAFK</sequence>
<feature type="transmembrane region" description="Helical" evidence="8">
    <location>
        <begin position="381"/>
        <end position="400"/>
    </location>
</feature>
<feature type="transmembrane region" description="Helical" evidence="8">
    <location>
        <begin position="325"/>
        <end position="342"/>
    </location>
</feature>
<evidence type="ECO:0000313" key="10">
    <source>
        <dbReference type="EMBL" id="NMC63217.1"/>
    </source>
</evidence>
<feature type="transmembrane region" description="Helical" evidence="8">
    <location>
        <begin position="224"/>
        <end position="240"/>
    </location>
</feature>
<feature type="transmembrane region" description="Helical" evidence="8">
    <location>
        <begin position="252"/>
        <end position="279"/>
    </location>
</feature>
<evidence type="ECO:0000256" key="7">
    <source>
        <dbReference type="ARBA" id="ARBA00023136"/>
    </source>
</evidence>
<evidence type="ECO:0000259" key="9">
    <source>
        <dbReference type="Pfam" id="PF13231"/>
    </source>
</evidence>
<dbReference type="Proteomes" id="UP000524246">
    <property type="component" value="Unassembled WGS sequence"/>
</dbReference>
<evidence type="ECO:0000256" key="5">
    <source>
        <dbReference type="ARBA" id="ARBA00022692"/>
    </source>
</evidence>
<proteinExistence type="predicted"/>
<evidence type="ECO:0000256" key="2">
    <source>
        <dbReference type="ARBA" id="ARBA00022475"/>
    </source>
</evidence>
<dbReference type="InterPro" id="IPR038731">
    <property type="entry name" value="RgtA/B/C-like"/>
</dbReference>
<dbReference type="GO" id="GO:0016763">
    <property type="term" value="F:pentosyltransferase activity"/>
    <property type="evidence" value="ECO:0007669"/>
    <property type="project" value="TreeGrafter"/>
</dbReference>
<dbReference type="GO" id="GO:0009103">
    <property type="term" value="P:lipopolysaccharide biosynthetic process"/>
    <property type="evidence" value="ECO:0007669"/>
    <property type="project" value="UniProtKB-ARBA"/>
</dbReference>
<evidence type="ECO:0000256" key="4">
    <source>
        <dbReference type="ARBA" id="ARBA00022679"/>
    </source>
</evidence>
<dbReference type="AlphaFoldDB" id="A0A7X9FS50"/>
<dbReference type="InterPro" id="IPR050297">
    <property type="entry name" value="LipidA_mod_glycosyltrf_83"/>
</dbReference>
<evidence type="ECO:0000256" key="6">
    <source>
        <dbReference type="ARBA" id="ARBA00022989"/>
    </source>
</evidence>
<accession>A0A7X9FS50</accession>
<feature type="transmembrane region" description="Helical" evidence="8">
    <location>
        <begin position="202"/>
        <end position="218"/>
    </location>
</feature>
<feature type="domain" description="Glycosyltransferase RgtA/B/C/D-like" evidence="9">
    <location>
        <begin position="128"/>
        <end position="261"/>
    </location>
</feature>
<feature type="transmembrane region" description="Helical" evidence="8">
    <location>
        <begin position="127"/>
        <end position="148"/>
    </location>
</feature>
<name>A0A7X9FS50_9DELT</name>
<dbReference type="PANTHER" id="PTHR33908">
    <property type="entry name" value="MANNOSYLTRANSFERASE YKCB-RELATED"/>
    <property type="match status" value="1"/>
</dbReference>
<keyword evidence="2" id="KW-1003">Cell membrane</keyword>
<feature type="transmembrane region" description="Helical" evidence="8">
    <location>
        <begin position="354"/>
        <end position="375"/>
    </location>
</feature>